<dbReference type="Proteomes" id="UP000002366">
    <property type="component" value="Chromosome"/>
</dbReference>
<evidence type="ECO:0000313" key="5">
    <source>
        <dbReference type="EMBL" id="ADE56340.1"/>
    </source>
</evidence>
<dbReference type="InterPro" id="IPR052174">
    <property type="entry name" value="Flavoredoxin"/>
</dbReference>
<dbReference type="PANTHER" id="PTHR43567">
    <property type="entry name" value="FLAVOREDOXIN-RELATED-RELATED"/>
    <property type="match status" value="1"/>
</dbReference>
<sequence>MKKSIGIHMPVYPAPVLIIGNYDEKGKPNVMAAAWGGICCSVPPCITISLQKIRYSYNNIVDRKAFTVNIPSEKYVKESDYFGMVSGREHDKLSITNLTPMRGEKVDAPYIEEFPVSIECKLLQTIELGTHVMLVGKVVNTLADEECLTCDNYPDPEKVRPIIFTPKYRRYYALGADLGEAFHMGRFFMK</sequence>
<dbReference type="HOGENOM" id="CLU_059021_5_5_0"/>
<organism evidence="5 6">
    <name type="scientific">Aminobacterium colombiense (strain DSM 12261 / ALA-1)</name>
    <dbReference type="NCBI Taxonomy" id="572547"/>
    <lineage>
        <taxon>Bacteria</taxon>
        <taxon>Thermotogati</taxon>
        <taxon>Synergistota</taxon>
        <taxon>Synergistia</taxon>
        <taxon>Synergistales</taxon>
        <taxon>Aminobacteriaceae</taxon>
        <taxon>Aminobacterium</taxon>
    </lineage>
</organism>
<dbReference type="OrthoDB" id="9806228at2"/>
<accession>D5ECQ8</accession>
<dbReference type="Gene3D" id="2.30.110.10">
    <property type="entry name" value="Electron Transport, Fmn-binding Protein, Chain A"/>
    <property type="match status" value="1"/>
</dbReference>
<name>D5ECQ8_AMICL</name>
<comment type="similarity">
    <text evidence="3">Belongs to the flavoredoxin family.</text>
</comment>
<dbReference type="AlphaFoldDB" id="D5ECQ8"/>
<evidence type="ECO:0000313" key="6">
    <source>
        <dbReference type="Proteomes" id="UP000002366"/>
    </source>
</evidence>
<dbReference type="SMART" id="SM00903">
    <property type="entry name" value="Flavin_Reduct"/>
    <property type="match status" value="1"/>
</dbReference>
<dbReference type="STRING" id="572547.Amico_0193"/>
<dbReference type="KEGG" id="aco:Amico_0193"/>
<evidence type="ECO:0000259" key="4">
    <source>
        <dbReference type="SMART" id="SM00903"/>
    </source>
</evidence>
<comment type="cofactor">
    <cofactor evidence="1">
        <name>FMN</name>
        <dbReference type="ChEBI" id="CHEBI:58210"/>
    </cofactor>
</comment>
<dbReference type="GO" id="GO:0016646">
    <property type="term" value="F:oxidoreductase activity, acting on the CH-NH group of donors, NAD or NADP as acceptor"/>
    <property type="evidence" value="ECO:0007669"/>
    <property type="project" value="UniProtKB-ARBA"/>
</dbReference>
<dbReference type="EMBL" id="CP001997">
    <property type="protein sequence ID" value="ADE56340.1"/>
    <property type="molecule type" value="Genomic_DNA"/>
</dbReference>
<dbReference type="PANTHER" id="PTHR43567:SF1">
    <property type="entry name" value="FLAVOREDOXIN"/>
    <property type="match status" value="1"/>
</dbReference>
<dbReference type="RefSeq" id="WP_013047606.1">
    <property type="nucleotide sequence ID" value="NC_014011.1"/>
</dbReference>
<proteinExistence type="inferred from homology"/>
<dbReference type="Pfam" id="PF01613">
    <property type="entry name" value="Flavin_Reduct"/>
    <property type="match status" value="1"/>
</dbReference>
<dbReference type="InterPro" id="IPR002563">
    <property type="entry name" value="Flavin_Rdtase-like_dom"/>
</dbReference>
<keyword evidence="2" id="KW-0285">Flavoprotein</keyword>
<gene>
    <name evidence="5" type="ordered locus">Amico_0193</name>
</gene>
<dbReference type="InterPro" id="IPR012349">
    <property type="entry name" value="Split_barrel_FMN-bd"/>
</dbReference>
<keyword evidence="6" id="KW-1185">Reference proteome</keyword>
<dbReference type="SUPFAM" id="SSF50475">
    <property type="entry name" value="FMN-binding split barrel"/>
    <property type="match status" value="1"/>
</dbReference>
<reference evidence="5 6" key="1">
    <citation type="journal article" date="2010" name="Stand. Genomic Sci.">
        <title>Complete genome sequence of Aminobacterium colombiense type strain (ALA-1).</title>
        <authorList>
            <person name="Chertkov O."/>
            <person name="Sikorski J."/>
            <person name="Brambilla E."/>
            <person name="Lapidus A."/>
            <person name="Copeland A."/>
            <person name="Glavina Del Rio T."/>
            <person name="Nolan M."/>
            <person name="Lucas S."/>
            <person name="Tice H."/>
            <person name="Cheng J.F."/>
            <person name="Han C."/>
            <person name="Detter J.C."/>
            <person name="Bruce D."/>
            <person name="Tapia R."/>
            <person name="Goodwin L."/>
            <person name="Pitluck S."/>
            <person name="Liolios K."/>
            <person name="Ivanova N."/>
            <person name="Mavromatis K."/>
            <person name="Ovchinnikova G."/>
            <person name="Pati A."/>
            <person name="Chen A."/>
            <person name="Palaniappan K."/>
            <person name="Land M."/>
            <person name="Hauser L."/>
            <person name="Chang Y.J."/>
            <person name="Jeffries C.D."/>
            <person name="Spring S."/>
            <person name="Rohde M."/>
            <person name="Goker M."/>
            <person name="Bristow J."/>
            <person name="Eisen J.A."/>
            <person name="Markowitz V."/>
            <person name="Hugenholtz P."/>
            <person name="Kyrpides N.C."/>
            <person name="Klenk H.P."/>
        </authorList>
    </citation>
    <scope>NUCLEOTIDE SEQUENCE [LARGE SCALE GENOMIC DNA]</scope>
    <source>
        <strain evidence="6">DSM 12261 / ALA-1</strain>
    </source>
</reference>
<evidence type="ECO:0000256" key="1">
    <source>
        <dbReference type="ARBA" id="ARBA00001917"/>
    </source>
</evidence>
<feature type="domain" description="Flavin reductase like" evidence="4">
    <location>
        <begin position="9"/>
        <end position="153"/>
    </location>
</feature>
<evidence type="ECO:0000256" key="2">
    <source>
        <dbReference type="ARBA" id="ARBA00022630"/>
    </source>
</evidence>
<protein>
    <submittedName>
        <fullName evidence="5">Flavin reductase domain protein FMN-binding protein</fullName>
    </submittedName>
</protein>
<dbReference type="eggNOG" id="COG1853">
    <property type="taxonomic scope" value="Bacteria"/>
</dbReference>
<evidence type="ECO:0000256" key="3">
    <source>
        <dbReference type="ARBA" id="ARBA00038054"/>
    </source>
</evidence>
<dbReference type="GO" id="GO:0010181">
    <property type="term" value="F:FMN binding"/>
    <property type="evidence" value="ECO:0007669"/>
    <property type="project" value="InterPro"/>
</dbReference>